<feature type="transmembrane region" description="Helical" evidence="5">
    <location>
        <begin position="206"/>
        <end position="225"/>
    </location>
</feature>
<feature type="compositionally biased region" description="Polar residues" evidence="6">
    <location>
        <begin position="124"/>
        <end position="147"/>
    </location>
</feature>
<accession>A0ABS8NJJ4</accession>
<keyword evidence="8" id="KW-1185">Reference proteome</keyword>
<dbReference type="InterPro" id="IPR002781">
    <property type="entry name" value="TM_pro_TauE-like"/>
</dbReference>
<proteinExistence type="inferred from homology"/>
<keyword evidence="2 5" id="KW-0812">Transmembrane</keyword>
<keyword evidence="4 5" id="KW-0472">Membrane</keyword>
<organism evidence="7 8">
    <name type="scientific">Rhodopirellula halodulae</name>
    <dbReference type="NCBI Taxonomy" id="2894198"/>
    <lineage>
        <taxon>Bacteria</taxon>
        <taxon>Pseudomonadati</taxon>
        <taxon>Planctomycetota</taxon>
        <taxon>Planctomycetia</taxon>
        <taxon>Pirellulales</taxon>
        <taxon>Pirellulaceae</taxon>
        <taxon>Rhodopirellula</taxon>
    </lineage>
</organism>
<evidence type="ECO:0000313" key="8">
    <source>
        <dbReference type="Proteomes" id="UP001430306"/>
    </source>
</evidence>
<keyword evidence="5" id="KW-1003">Cell membrane</keyword>
<evidence type="ECO:0000256" key="1">
    <source>
        <dbReference type="ARBA" id="ARBA00004141"/>
    </source>
</evidence>
<evidence type="ECO:0000313" key="7">
    <source>
        <dbReference type="EMBL" id="MCC9643741.1"/>
    </source>
</evidence>
<name>A0ABS8NJJ4_9BACT</name>
<feature type="transmembrane region" description="Helical" evidence="5">
    <location>
        <begin position="277"/>
        <end position="294"/>
    </location>
</feature>
<evidence type="ECO:0000256" key="4">
    <source>
        <dbReference type="ARBA" id="ARBA00023136"/>
    </source>
</evidence>
<dbReference type="Pfam" id="PF01925">
    <property type="entry name" value="TauE"/>
    <property type="match status" value="1"/>
</dbReference>
<feature type="region of interest" description="Disordered" evidence="6">
    <location>
        <begin position="124"/>
        <end position="152"/>
    </location>
</feature>
<comment type="subcellular location">
    <subcellularLocation>
        <location evidence="5">Cell membrane</location>
        <topology evidence="5">Multi-pass membrane protein</topology>
    </subcellularLocation>
    <subcellularLocation>
        <location evidence="1">Membrane</location>
        <topology evidence="1">Multi-pass membrane protein</topology>
    </subcellularLocation>
</comment>
<feature type="transmembrane region" description="Helical" evidence="5">
    <location>
        <begin position="7"/>
        <end position="25"/>
    </location>
</feature>
<sequence length="295" mass="31581">MLLGGKFWIVAWFFVAALVYSSAGFGGGSTYTALLVLHRVDHRVLPMLSLACNLMVVAGSCWRFSRRQQMPWARCIPLVLGSIPMAWIGGSIPLDREIFVPLLSTTLIVAGCMLLLSGRGGENSATTSDAPGSALTESVHSLGNSESNEPKHLPMKRMKFSFNFRTSWQLGLGALLGLLAGLVGIGGGIFLSPVLHLTRWGSAREIAATSSLFILVNSIAGLIGQGSKHAWSLSEIHDQLQTHAPWWPWLLVSVFLGGQLGNAAASGWFSPIGLRRVTAVIVLAAGCRLAFLFGQ</sequence>
<dbReference type="RefSeq" id="WP_230274688.1">
    <property type="nucleotide sequence ID" value="NZ_JAJKFW010000025.1"/>
</dbReference>
<comment type="caution">
    <text evidence="7">The sequence shown here is derived from an EMBL/GenBank/DDBJ whole genome shotgun (WGS) entry which is preliminary data.</text>
</comment>
<keyword evidence="3 5" id="KW-1133">Transmembrane helix</keyword>
<reference evidence="7" key="1">
    <citation type="submission" date="2021-11" db="EMBL/GenBank/DDBJ databases">
        <title>Genome sequence.</title>
        <authorList>
            <person name="Sun Q."/>
        </authorList>
    </citation>
    <scope>NUCLEOTIDE SEQUENCE</scope>
    <source>
        <strain evidence="7">JC740</strain>
    </source>
</reference>
<feature type="transmembrane region" description="Helical" evidence="5">
    <location>
        <begin position="246"/>
        <end position="265"/>
    </location>
</feature>
<feature type="transmembrane region" description="Helical" evidence="5">
    <location>
        <begin position="98"/>
        <end position="116"/>
    </location>
</feature>
<feature type="transmembrane region" description="Helical" evidence="5">
    <location>
        <begin position="167"/>
        <end position="194"/>
    </location>
</feature>
<protein>
    <recommendedName>
        <fullName evidence="5">Probable membrane transporter protein</fullName>
    </recommendedName>
</protein>
<feature type="transmembrane region" description="Helical" evidence="5">
    <location>
        <begin position="72"/>
        <end position="92"/>
    </location>
</feature>
<comment type="similarity">
    <text evidence="5">Belongs to the 4-toluene sulfonate uptake permease (TSUP) (TC 2.A.102) family.</text>
</comment>
<evidence type="ECO:0000256" key="5">
    <source>
        <dbReference type="RuleBase" id="RU363041"/>
    </source>
</evidence>
<dbReference type="PANTHER" id="PTHR43701">
    <property type="entry name" value="MEMBRANE TRANSPORTER PROTEIN MJ0441-RELATED"/>
    <property type="match status" value="1"/>
</dbReference>
<dbReference type="EMBL" id="JAJKFW010000025">
    <property type="protein sequence ID" value="MCC9643741.1"/>
    <property type="molecule type" value="Genomic_DNA"/>
</dbReference>
<gene>
    <name evidence="7" type="ORF">LOC71_15755</name>
</gene>
<feature type="transmembrane region" description="Helical" evidence="5">
    <location>
        <begin position="45"/>
        <end position="65"/>
    </location>
</feature>
<evidence type="ECO:0000256" key="6">
    <source>
        <dbReference type="SAM" id="MobiDB-lite"/>
    </source>
</evidence>
<dbReference type="Proteomes" id="UP001430306">
    <property type="component" value="Unassembled WGS sequence"/>
</dbReference>
<dbReference type="PANTHER" id="PTHR43701:SF5">
    <property type="entry name" value="MEMBRANE TRANSPORTER PROTEIN-RELATED"/>
    <property type="match status" value="1"/>
</dbReference>
<evidence type="ECO:0000256" key="3">
    <source>
        <dbReference type="ARBA" id="ARBA00022989"/>
    </source>
</evidence>
<dbReference type="InterPro" id="IPR051598">
    <property type="entry name" value="TSUP/Inactive_protease-like"/>
</dbReference>
<evidence type="ECO:0000256" key="2">
    <source>
        <dbReference type="ARBA" id="ARBA00022692"/>
    </source>
</evidence>